<protein>
    <submittedName>
        <fullName evidence="2">Uncharacterized protein</fullName>
    </submittedName>
</protein>
<dbReference type="InterPro" id="IPR019171">
    <property type="entry name" value="MIX23"/>
</dbReference>
<dbReference type="OrthoDB" id="3971669at2759"/>
<evidence type="ECO:0000313" key="2">
    <source>
        <dbReference type="EMBL" id="SGZ41071.1"/>
    </source>
</evidence>
<dbReference type="AlphaFoldDB" id="A0A1L0D1P9"/>
<dbReference type="VEuPathDB" id="FungiDB:HGUI_03271"/>
<dbReference type="Pfam" id="PF09774">
    <property type="entry name" value="MIX23"/>
    <property type="match status" value="1"/>
</dbReference>
<evidence type="ECO:0000313" key="3">
    <source>
        <dbReference type="Proteomes" id="UP000183365"/>
    </source>
</evidence>
<dbReference type="PANTHER" id="PTHR31905:SF2">
    <property type="entry name" value="PROTEIN MIX23"/>
    <property type="match status" value="1"/>
</dbReference>
<accession>A0A1L0D1P9</accession>
<keyword evidence="3" id="KW-1185">Reference proteome</keyword>
<organism evidence="2 3">
    <name type="scientific">Hanseniaspora guilliermondii</name>
    <dbReference type="NCBI Taxonomy" id="56406"/>
    <lineage>
        <taxon>Eukaryota</taxon>
        <taxon>Fungi</taxon>
        <taxon>Dikarya</taxon>
        <taxon>Ascomycota</taxon>
        <taxon>Saccharomycotina</taxon>
        <taxon>Saccharomycetes</taxon>
        <taxon>Saccharomycodales</taxon>
        <taxon>Saccharomycodaceae</taxon>
        <taxon>Hanseniaspora</taxon>
    </lineage>
</organism>
<sequence>MILKAPESIKQKSEKILTKYNINFNDDINVDLESCLEMKQLTHYISQLRYFTDDTLSTTLNDSERPNLKYRLKRCDYVIKEELFPAWEMRDKILEQCSVELEEYKQKLDVNHPDVQVSKPTLFSSIGSDNKKENLDPYKKRDMIKKTTSDYVDYNASKKWIEQQLGVEKILKERSVSILKNQCNEFADFQAFYYQARNQEDMK</sequence>
<reference evidence="3" key="1">
    <citation type="submission" date="2016-11" db="EMBL/GenBank/DDBJ databases">
        <authorList>
            <person name="Guldener U."/>
        </authorList>
    </citation>
    <scope>NUCLEOTIDE SEQUENCE [LARGE SCALE GENOMIC DNA]</scope>
</reference>
<proteinExistence type="inferred from homology"/>
<gene>
    <name evidence="2" type="ORF">HGUI_03271</name>
</gene>
<dbReference type="EMBL" id="FQNF01000077">
    <property type="protein sequence ID" value="SGZ41071.1"/>
    <property type="molecule type" value="Genomic_DNA"/>
</dbReference>
<comment type="similarity">
    <text evidence="1">Belongs to the MIX23 family.</text>
</comment>
<dbReference type="PANTHER" id="PTHR31905">
    <property type="entry name" value="COILED-COIL DOMAIN-CONTAINING PROTEIN 58"/>
    <property type="match status" value="1"/>
</dbReference>
<name>A0A1L0D1P9_9ASCO</name>
<dbReference type="GO" id="GO:0005758">
    <property type="term" value="C:mitochondrial intermembrane space"/>
    <property type="evidence" value="ECO:0007669"/>
    <property type="project" value="InterPro"/>
</dbReference>
<evidence type="ECO:0000256" key="1">
    <source>
        <dbReference type="ARBA" id="ARBA00024204"/>
    </source>
</evidence>
<dbReference type="Proteomes" id="UP000183365">
    <property type="component" value="Unassembled WGS sequence"/>
</dbReference>